<dbReference type="EMBL" id="AP015035">
    <property type="protein sequence ID" value="BAT78182.1"/>
    <property type="molecule type" value="Genomic_DNA"/>
</dbReference>
<sequence length="134" mass="15728">MMNMDDVVIHVQGMLEKANPPISEECCIYRVPLLIRQINHEAYTPKVVSIGPYHHNNSHLQNMERHKLTYCKSFLERTNTRMESWINYIADLLRNFYLCGRKQTTRSSQWQQIPSVTKLSEAGIRFETNEISLS</sequence>
<organism evidence="1 2">
    <name type="scientific">Vigna angularis var. angularis</name>
    <dbReference type="NCBI Taxonomy" id="157739"/>
    <lineage>
        <taxon>Eukaryota</taxon>
        <taxon>Viridiplantae</taxon>
        <taxon>Streptophyta</taxon>
        <taxon>Embryophyta</taxon>
        <taxon>Tracheophyta</taxon>
        <taxon>Spermatophyta</taxon>
        <taxon>Magnoliopsida</taxon>
        <taxon>eudicotyledons</taxon>
        <taxon>Gunneridae</taxon>
        <taxon>Pentapetalae</taxon>
        <taxon>rosids</taxon>
        <taxon>fabids</taxon>
        <taxon>Fabales</taxon>
        <taxon>Fabaceae</taxon>
        <taxon>Papilionoideae</taxon>
        <taxon>50 kb inversion clade</taxon>
        <taxon>NPAAA clade</taxon>
        <taxon>indigoferoid/millettioid clade</taxon>
        <taxon>Phaseoleae</taxon>
        <taxon>Vigna</taxon>
    </lineage>
</organism>
<dbReference type="Proteomes" id="UP000291084">
    <property type="component" value="Chromosome 2"/>
</dbReference>
<name>A0A0S3RCP4_PHAAN</name>
<dbReference type="InterPro" id="IPR004158">
    <property type="entry name" value="DUF247_pln"/>
</dbReference>
<keyword evidence="2" id="KW-1185">Reference proteome</keyword>
<dbReference type="PANTHER" id="PTHR31170">
    <property type="entry name" value="BNAC04G53230D PROTEIN"/>
    <property type="match status" value="1"/>
</dbReference>
<protein>
    <submittedName>
        <fullName evidence="1">Uncharacterized protein</fullName>
    </submittedName>
</protein>
<evidence type="ECO:0000313" key="2">
    <source>
        <dbReference type="Proteomes" id="UP000291084"/>
    </source>
</evidence>
<proteinExistence type="predicted"/>
<dbReference type="PANTHER" id="PTHR31170:SF23">
    <property type="match status" value="1"/>
</dbReference>
<dbReference type="Pfam" id="PF03140">
    <property type="entry name" value="DUF247"/>
    <property type="match status" value="1"/>
</dbReference>
<reference evidence="1 2" key="1">
    <citation type="journal article" date="2015" name="Sci. Rep.">
        <title>The power of single molecule real-time sequencing technology in the de novo assembly of a eukaryotic genome.</title>
        <authorList>
            <person name="Sakai H."/>
            <person name="Naito K."/>
            <person name="Ogiso-Tanaka E."/>
            <person name="Takahashi Y."/>
            <person name="Iseki K."/>
            <person name="Muto C."/>
            <person name="Satou K."/>
            <person name="Teruya K."/>
            <person name="Shiroma A."/>
            <person name="Shimoji M."/>
            <person name="Hirano T."/>
            <person name="Itoh T."/>
            <person name="Kaga A."/>
            <person name="Tomooka N."/>
        </authorList>
    </citation>
    <scope>NUCLEOTIDE SEQUENCE [LARGE SCALE GENOMIC DNA]</scope>
    <source>
        <strain evidence="2">cv. Shumari</strain>
    </source>
</reference>
<dbReference type="OrthoDB" id="1431509at2759"/>
<evidence type="ECO:0000313" key="1">
    <source>
        <dbReference type="EMBL" id="BAT78182.1"/>
    </source>
</evidence>
<accession>A0A0S3RCP4</accession>
<dbReference type="AlphaFoldDB" id="A0A0S3RCP4"/>
<gene>
    <name evidence="1" type="primary">Vigan.02G082900</name>
    <name evidence="1" type="ORF">VIGAN_02082900</name>
</gene>